<reference evidence="2" key="1">
    <citation type="submission" date="2017-04" db="EMBL/GenBank/DDBJ databases">
        <authorList>
            <person name="Varghese N."/>
            <person name="Submissions S."/>
        </authorList>
    </citation>
    <scope>NUCLEOTIDE SEQUENCE [LARGE SCALE GENOMIC DNA]</scope>
    <source>
        <strain evidence="2">RKEM611</strain>
    </source>
</reference>
<dbReference type="EMBL" id="FWZT01000053">
    <property type="protein sequence ID" value="SMF84305.1"/>
    <property type="molecule type" value="Genomic_DNA"/>
</dbReference>
<sequence length="191" mass="22192">MEEKPKIFVQTNPNNNYPDDISFFEILVHETAHYCHFATISDLRTKHIDPTKDIFCLHGVDGFFIEGVAQYLTEVVFQEFDVTIEERVAKASWELRSAVMYYNLYGLGRGLTSLDQASDLHSRFLGQRKNLAKSYEYLMKDRLMATQMFNYFASLMIIKNHAFSKNFASKFYESLSTTSPEQFKGLFTNLN</sequence>
<dbReference type="STRING" id="1513793.SAMN06296036_1537"/>
<evidence type="ECO:0000313" key="1">
    <source>
        <dbReference type="EMBL" id="SMF84305.1"/>
    </source>
</evidence>
<proteinExistence type="predicted"/>
<accession>A0A1Y6CY11</accession>
<evidence type="ECO:0000313" key="2">
    <source>
        <dbReference type="Proteomes" id="UP000192907"/>
    </source>
</evidence>
<dbReference type="Proteomes" id="UP000192907">
    <property type="component" value="Unassembled WGS sequence"/>
</dbReference>
<dbReference type="AlphaFoldDB" id="A0A1Y6CY11"/>
<protein>
    <submittedName>
        <fullName evidence="1">Uncharacterized protein</fullName>
    </submittedName>
</protein>
<organism evidence="1 2">
    <name type="scientific">Pseudobacteriovorax antillogorgiicola</name>
    <dbReference type="NCBI Taxonomy" id="1513793"/>
    <lineage>
        <taxon>Bacteria</taxon>
        <taxon>Pseudomonadati</taxon>
        <taxon>Bdellovibrionota</taxon>
        <taxon>Oligoflexia</taxon>
        <taxon>Oligoflexales</taxon>
        <taxon>Pseudobacteriovoracaceae</taxon>
        <taxon>Pseudobacteriovorax</taxon>
    </lineage>
</organism>
<keyword evidence="2" id="KW-1185">Reference proteome</keyword>
<gene>
    <name evidence="1" type="ORF">SAMN06296036_1537</name>
</gene>
<name>A0A1Y6CY11_9BACT</name>
<dbReference type="RefSeq" id="WP_132326464.1">
    <property type="nucleotide sequence ID" value="NZ_FWZT01000053.1"/>
</dbReference>